<keyword evidence="7 9" id="KW-0503">Monooxygenase</keyword>
<evidence type="ECO:0000256" key="4">
    <source>
        <dbReference type="ARBA" id="ARBA00022827"/>
    </source>
</evidence>
<sequence length="644" mass="73653">MPVPRFFEKVANSTDSTNAFSLKYAIPSSEFIVSAALMETVGLTPPLSKKLEEKTFAQTADLIKAVIGELEKLRYNTDIDFRTSKVCHQCGHVFTRSNNLKRHLQNSCKGVAKTPNDEVKKRKFEDGGESSSKKKIDDNKQEVIVNVRCNECQEDVLKAHYRGHLRSNRHKINACRFIDDEGIQIIQSAFQDRLMSYKLSPSNQHVKVVDLMNEFSEKISSLMNKQAKKKMKIAIIGAGPSGLVSSKYSLDEGHEIVVYEQSGDIGGTWMYTDKVGIDEDGFPVHSSMYQGLMTNVPKEIMTFLDFPYPHEQTKSYIPQREVIGYFNRYADTFNLKKYIKFYKRVINVKPLTPNKWIVTVQDAKTKVEETNQYDAVFICSGHYNTPNIPKIPGQNVFKGRQSHSHDYRCPKPFKDEKVLVIGGSYSGTDIAELISPVTKKVVLCYRTPPNIKTSKHIQMKFGVSKITENGAIFADGTETDFDAILYCTGYKYYFPFLNKDCEITIQNNWVRPLYKHIVNVQYPTMCFIGIPFYLCEIPALDIEARFALATIGQKFALPSKEDMLKELEENNLKRIKNGWPEWCTHKISGVESQEKYFHELSTVAAIRPMPLVLNKILDWADNNNRDFSNCIKIIDNENFVQYQC</sequence>
<dbReference type="Gene3D" id="3.50.50.60">
    <property type="entry name" value="FAD/NAD(P)-binding domain"/>
    <property type="match status" value="2"/>
</dbReference>
<keyword evidence="5" id="KW-0521">NADP</keyword>
<proteinExistence type="inferred from homology"/>
<evidence type="ECO:0000313" key="11">
    <source>
        <dbReference type="EMBL" id="KAK4884292.1"/>
    </source>
</evidence>
<keyword evidence="6 9" id="KW-0560">Oxidoreductase</keyword>
<keyword evidence="12" id="KW-1185">Reference proteome</keyword>
<dbReference type="PANTHER" id="PTHR23023">
    <property type="entry name" value="DIMETHYLANILINE MONOOXYGENASE"/>
    <property type="match status" value="1"/>
</dbReference>
<evidence type="ECO:0000256" key="8">
    <source>
        <dbReference type="PROSITE-ProRule" id="PRU00042"/>
    </source>
</evidence>
<dbReference type="GO" id="GO:0050661">
    <property type="term" value="F:NADP binding"/>
    <property type="evidence" value="ECO:0007669"/>
    <property type="project" value="InterPro"/>
</dbReference>
<evidence type="ECO:0000256" key="1">
    <source>
        <dbReference type="ARBA" id="ARBA00001974"/>
    </source>
</evidence>
<dbReference type="EC" id="1.-.-.-" evidence="9"/>
<evidence type="ECO:0000256" key="9">
    <source>
        <dbReference type="RuleBase" id="RU361177"/>
    </source>
</evidence>
<reference evidence="12" key="1">
    <citation type="submission" date="2023-01" db="EMBL/GenBank/DDBJ databases">
        <title>Key to firefly adult light organ development and bioluminescence: homeobox transcription factors regulate luciferase expression and transportation to peroxisome.</title>
        <authorList>
            <person name="Fu X."/>
        </authorList>
    </citation>
    <scope>NUCLEOTIDE SEQUENCE [LARGE SCALE GENOMIC DNA]</scope>
</reference>
<evidence type="ECO:0000256" key="2">
    <source>
        <dbReference type="ARBA" id="ARBA00009183"/>
    </source>
</evidence>
<dbReference type="AlphaFoldDB" id="A0AAN7PF29"/>
<dbReference type="InterPro" id="IPR050346">
    <property type="entry name" value="FMO-like"/>
</dbReference>
<dbReference type="InterPro" id="IPR036188">
    <property type="entry name" value="FAD/NAD-bd_sf"/>
</dbReference>
<evidence type="ECO:0000256" key="5">
    <source>
        <dbReference type="ARBA" id="ARBA00022857"/>
    </source>
</evidence>
<name>A0AAN7PF29_9COLE</name>
<organism evidence="11 12">
    <name type="scientific">Aquatica leii</name>
    <dbReference type="NCBI Taxonomy" id="1421715"/>
    <lineage>
        <taxon>Eukaryota</taxon>
        <taxon>Metazoa</taxon>
        <taxon>Ecdysozoa</taxon>
        <taxon>Arthropoda</taxon>
        <taxon>Hexapoda</taxon>
        <taxon>Insecta</taxon>
        <taxon>Pterygota</taxon>
        <taxon>Neoptera</taxon>
        <taxon>Endopterygota</taxon>
        <taxon>Coleoptera</taxon>
        <taxon>Polyphaga</taxon>
        <taxon>Elateriformia</taxon>
        <taxon>Elateroidea</taxon>
        <taxon>Lampyridae</taxon>
        <taxon>Luciolinae</taxon>
        <taxon>Aquatica</taxon>
    </lineage>
</organism>
<dbReference type="Pfam" id="PF00743">
    <property type="entry name" value="FMO-like"/>
    <property type="match status" value="2"/>
</dbReference>
<evidence type="ECO:0000256" key="3">
    <source>
        <dbReference type="ARBA" id="ARBA00022630"/>
    </source>
</evidence>
<dbReference type="PRINTS" id="PR00370">
    <property type="entry name" value="FMOXYGENASE"/>
</dbReference>
<dbReference type="GO" id="GO:0004499">
    <property type="term" value="F:N,N-dimethylaniline monooxygenase activity"/>
    <property type="evidence" value="ECO:0007669"/>
    <property type="project" value="InterPro"/>
</dbReference>
<comment type="cofactor">
    <cofactor evidence="1 9">
        <name>FAD</name>
        <dbReference type="ChEBI" id="CHEBI:57692"/>
    </cofactor>
</comment>
<comment type="similarity">
    <text evidence="2 9">Belongs to the FMO family.</text>
</comment>
<dbReference type="InterPro" id="IPR013087">
    <property type="entry name" value="Znf_C2H2_type"/>
</dbReference>
<gene>
    <name evidence="11" type="ORF">RN001_000563</name>
</gene>
<dbReference type="Proteomes" id="UP001353858">
    <property type="component" value="Unassembled WGS sequence"/>
</dbReference>
<evidence type="ECO:0000259" key="10">
    <source>
        <dbReference type="PROSITE" id="PS50157"/>
    </source>
</evidence>
<keyword evidence="8" id="KW-0479">Metal-binding</keyword>
<keyword evidence="8" id="KW-0862">Zinc</keyword>
<keyword evidence="4 9" id="KW-0274">FAD</keyword>
<dbReference type="GO" id="GO:0008270">
    <property type="term" value="F:zinc ion binding"/>
    <property type="evidence" value="ECO:0007669"/>
    <property type="project" value="UniProtKB-KW"/>
</dbReference>
<dbReference type="PROSITE" id="PS50157">
    <property type="entry name" value="ZINC_FINGER_C2H2_2"/>
    <property type="match status" value="1"/>
</dbReference>
<evidence type="ECO:0000313" key="12">
    <source>
        <dbReference type="Proteomes" id="UP001353858"/>
    </source>
</evidence>
<feature type="domain" description="C2H2-type" evidence="10">
    <location>
        <begin position="85"/>
        <end position="115"/>
    </location>
</feature>
<keyword evidence="8" id="KW-0863">Zinc-finger</keyword>
<protein>
    <recommendedName>
        <fullName evidence="9">Flavin-containing monooxygenase</fullName>
        <ecNumber evidence="9">1.-.-.-</ecNumber>
    </recommendedName>
</protein>
<dbReference type="FunFam" id="3.50.50.60:FF:000138">
    <property type="entry name" value="Flavin-containing monooxygenase"/>
    <property type="match status" value="1"/>
</dbReference>
<evidence type="ECO:0000256" key="7">
    <source>
        <dbReference type="ARBA" id="ARBA00023033"/>
    </source>
</evidence>
<dbReference type="InterPro" id="IPR020946">
    <property type="entry name" value="Flavin_mOase-like"/>
</dbReference>
<dbReference type="SUPFAM" id="SSF51905">
    <property type="entry name" value="FAD/NAD(P)-binding domain"/>
    <property type="match status" value="2"/>
</dbReference>
<evidence type="ECO:0000256" key="6">
    <source>
        <dbReference type="ARBA" id="ARBA00023002"/>
    </source>
</evidence>
<comment type="caution">
    <text evidence="11">The sequence shown here is derived from an EMBL/GenBank/DDBJ whole genome shotgun (WGS) entry which is preliminary data.</text>
</comment>
<accession>A0AAN7PF29</accession>
<dbReference type="InterPro" id="IPR000960">
    <property type="entry name" value="Flavin_mOase"/>
</dbReference>
<dbReference type="EMBL" id="JARPUR010000001">
    <property type="protein sequence ID" value="KAK4884292.1"/>
    <property type="molecule type" value="Genomic_DNA"/>
</dbReference>
<dbReference type="GO" id="GO:0050660">
    <property type="term" value="F:flavin adenine dinucleotide binding"/>
    <property type="evidence" value="ECO:0007669"/>
    <property type="project" value="InterPro"/>
</dbReference>
<keyword evidence="3 9" id="KW-0285">Flavoprotein</keyword>